<evidence type="ECO:0000313" key="1">
    <source>
        <dbReference type="EMBL" id="SJN43493.1"/>
    </source>
</evidence>
<keyword evidence="2" id="KW-1185">Reference proteome</keyword>
<reference evidence="1 2" key="1">
    <citation type="submission" date="2017-02" db="EMBL/GenBank/DDBJ databases">
        <authorList>
            <person name="Peterson S.W."/>
        </authorList>
    </citation>
    <scope>NUCLEOTIDE SEQUENCE [LARGE SCALE GENOMIC DNA]</scope>
    <source>
        <strain evidence="1 2">B Mb 05.01</strain>
    </source>
</reference>
<name>A0A1R4KHF6_9MICO</name>
<organism evidence="1 2">
    <name type="scientific">Microbacterium esteraromaticum</name>
    <dbReference type="NCBI Taxonomy" id="57043"/>
    <lineage>
        <taxon>Bacteria</taxon>
        <taxon>Bacillati</taxon>
        <taxon>Actinomycetota</taxon>
        <taxon>Actinomycetes</taxon>
        <taxon>Micrococcales</taxon>
        <taxon>Microbacteriaceae</taxon>
        <taxon>Microbacterium</taxon>
    </lineage>
</organism>
<evidence type="ECO:0000313" key="2">
    <source>
        <dbReference type="Proteomes" id="UP000196320"/>
    </source>
</evidence>
<protein>
    <submittedName>
        <fullName evidence="1">Uncharacterized protein</fullName>
    </submittedName>
</protein>
<dbReference type="Proteomes" id="UP000196320">
    <property type="component" value="Unassembled WGS sequence"/>
</dbReference>
<accession>A0A1R4KHF6</accession>
<proteinExistence type="predicted"/>
<dbReference type="AlphaFoldDB" id="A0A1R4KHF6"/>
<gene>
    <name evidence="1" type="ORF">FM104_12695</name>
</gene>
<dbReference type="EMBL" id="FUKO01000033">
    <property type="protein sequence ID" value="SJN43493.1"/>
    <property type="molecule type" value="Genomic_DNA"/>
</dbReference>
<sequence>MRRRPLSIAILERRDPEGGFDVALDAPTGRIYLHNGQKHRENGPAYEGIDGEQQWWQDGVLHREDGPAVIHDDGVEETWVRGEPIAI</sequence>